<comment type="caution">
    <text evidence="2">The sequence shown here is derived from an EMBL/GenBank/DDBJ whole genome shotgun (WGS) entry which is preliminary data.</text>
</comment>
<feature type="region of interest" description="Disordered" evidence="1">
    <location>
        <begin position="58"/>
        <end position="157"/>
    </location>
</feature>
<feature type="compositionally biased region" description="Low complexity" evidence="1">
    <location>
        <begin position="104"/>
        <end position="132"/>
    </location>
</feature>
<evidence type="ECO:0000313" key="3">
    <source>
        <dbReference type="Proteomes" id="UP000494106"/>
    </source>
</evidence>
<protein>
    <submittedName>
        <fullName evidence="2">Uncharacterized protein</fullName>
    </submittedName>
</protein>
<gene>
    <name evidence="2" type="ORF">APLA_LOCUS12488</name>
</gene>
<keyword evidence="3" id="KW-1185">Reference proteome</keyword>
<dbReference type="Proteomes" id="UP000494106">
    <property type="component" value="Unassembled WGS sequence"/>
</dbReference>
<dbReference type="AlphaFoldDB" id="A0A8S1AXF1"/>
<organism evidence="2 3">
    <name type="scientific">Arctia plantaginis</name>
    <name type="common">Wood tiger moth</name>
    <name type="synonym">Phalaena plantaginis</name>
    <dbReference type="NCBI Taxonomy" id="874455"/>
    <lineage>
        <taxon>Eukaryota</taxon>
        <taxon>Metazoa</taxon>
        <taxon>Ecdysozoa</taxon>
        <taxon>Arthropoda</taxon>
        <taxon>Hexapoda</taxon>
        <taxon>Insecta</taxon>
        <taxon>Pterygota</taxon>
        <taxon>Neoptera</taxon>
        <taxon>Endopterygota</taxon>
        <taxon>Lepidoptera</taxon>
        <taxon>Glossata</taxon>
        <taxon>Ditrysia</taxon>
        <taxon>Noctuoidea</taxon>
        <taxon>Erebidae</taxon>
        <taxon>Arctiinae</taxon>
        <taxon>Arctia</taxon>
    </lineage>
</organism>
<sequence>MKCLELSYDIAKSDKNCHCTCFKDPIKKKYFKNITKNWVVPTTSLPPWAINQLKLSTTGNDEDYEHGSLMHAKENTTNSGEEANSSNESKDSKESLQGSQENNTSTENKSSGEGGSSVETSSTEDSSTGEEGVIAQDGEIVDKGGAGVTTTEENEKE</sequence>
<accession>A0A8S1AXF1</accession>
<evidence type="ECO:0000256" key="1">
    <source>
        <dbReference type="SAM" id="MobiDB-lite"/>
    </source>
</evidence>
<dbReference type="EMBL" id="CADEBC010000540">
    <property type="protein sequence ID" value="CAB3250036.1"/>
    <property type="molecule type" value="Genomic_DNA"/>
</dbReference>
<evidence type="ECO:0000313" key="2">
    <source>
        <dbReference type="EMBL" id="CAB3250036.1"/>
    </source>
</evidence>
<dbReference type="OrthoDB" id="7481090at2759"/>
<feature type="compositionally biased region" description="Basic and acidic residues" evidence="1">
    <location>
        <begin position="65"/>
        <end position="74"/>
    </location>
</feature>
<proteinExistence type="predicted"/>
<reference evidence="2 3" key="1">
    <citation type="submission" date="2020-04" db="EMBL/GenBank/DDBJ databases">
        <authorList>
            <person name="Wallbank WR R."/>
            <person name="Pardo Diaz C."/>
            <person name="Kozak K."/>
            <person name="Martin S."/>
            <person name="Jiggins C."/>
            <person name="Moest M."/>
            <person name="Warren A I."/>
            <person name="Byers J.R.P. K."/>
            <person name="Montejo-Kovacevich G."/>
            <person name="Yen C E."/>
        </authorList>
    </citation>
    <scope>NUCLEOTIDE SEQUENCE [LARGE SCALE GENOMIC DNA]</scope>
</reference>
<name>A0A8S1AXF1_ARCPL</name>
<feature type="compositionally biased region" description="Low complexity" evidence="1">
    <location>
        <begin position="75"/>
        <end position="87"/>
    </location>
</feature>